<gene>
    <name evidence="1" type="ORF">LCGC14_0547450</name>
</gene>
<organism evidence="1">
    <name type="scientific">marine sediment metagenome</name>
    <dbReference type="NCBI Taxonomy" id="412755"/>
    <lineage>
        <taxon>unclassified sequences</taxon>
        <taxon>metagenomes</taxon>
        <taxon>ecological metagenomes</taxon>
    </lineage>
</organism>
<protein>
    <submittedName>
        <fullName evidence="1">Uncharacterized protein</fullName>
    </submittedName>
</protein>
<comment type="caution">
    <text evidence="1">The sequence shown here is derived from an EMBL/GenBank/DDBJ whole genome shotgun (WGS) entry which is preliminary data.</text>
</comment>
<proteinExistence type="predicted"/>
<sequence length="42" mass="5024">MKKDPRRVAVRRAVLKERKRIIKILVTKLRLSLGWAKLLLKE</sequence>
<name>A0A0F9S9K5_9ZZZZ</name>
<reference evidence="1" key="1">
    <citation type="journal article" date="2015" name="Nature">
        <title>Complex archaea that bridge the gap between prokaryotes and eukaryotes.</title>
        <authorList>
            <person name="Spang A."/>
            <person name="Saw J.H."/>
            <person name="Jorgensen S.L."/>
            <person name="Zaremba-Niedzwiedzka K."/>
            <person name="Martijn J."/>
            <person name="Lind A.E."/>
            <person name="van Eijk R."/>
            <person name="Schleper C."/>
            <person name="Guy L."/>
            <person name="Ettema T.J."/>
        </authorList>
    </citation>
    <scope>NUCLEOTIDE SEQUENCE</scope>
</reference>
<accession>A0A0F9S9K5</accession>
<evidence type="ECO:0000313" key="1">
    <source>
        <dbReference type="EMBL" id="KKN58942.1"/>
    </source>
</evidence>
<dbReference type="AlphaFoldDB" id="A0A0F9S9K5"/>
<dbReference type="EMBL" id="LAZR01000745">
    <property type="protein sequence ID" value="KKN58942.1"/>
    <property type="molecule type" value="Genomic_DNA"/>
</dbReference>